<name>A0ABR5JDG9_9ACTN</name>
<protein>
    <submittedName>
        <fullName evidence="2">LmbE family protein</fullName>
    </submittedName>
</protein>
<dbReference type="Pfam" id="PF02585">
    <property type="entry name" value="PIG-L"/>
    <property type="match status" value="1"/>
</dbReference>
<keyword evidence="1" id="KW-0862">Zinc</keyword>
<gene>
    <name evidence="2" type="ORF">ADK38_03000</name>
</gene>
<evidence type="ECO:0000256" key="1">
    <source>
        <dbReference type="ARBA" id="ARBA00022833"/>
    </source>
</evidence>
<dbReference type="InterPro" id="IPR003737">
    <property type="entry name" value="GlcNAc_PI_deacetylase-related"/>
</dbReference>
<dbReference type="Proteomes" id="UP000037020">
    <property type="component" value="Unassembled WGS sequence"/>
</dbReference>
<evidence type="ECO:0000313" key="2">
    <source>
        <dbReference type="EMBL" id="KOG91469.1"/>
    </source>
</evidence>
<keyword evidence="3" id="KW-1185">Reference proteome</keyword>
<comment type="caution">
    <text evidence="2">The sequence shown here is derived from an EMBL/GenBank/DDBJ whole genome shotgun (WGS) entry which is preliminary data.</text>
</comment>
<reference evidence="2 3" key="1">
    <citation type="submission" date="2015-07" db="EMBL/GenBank/DDBJ databases">
        <authorList>
            <person name="Ju K.-S."/>
            <person name="Doroghazi J.R."/>
            <person name="Metcalf W.W."/>
        </authorList>
    </citation>
    <scope>NUCLEOTIDE SEQUENCE [LARGE SCALE GENOMIC DNA]</scope>
    <source>
        <strain evidence="2 3">NRRL B-3589</strain>
    </source>
</reference>
<evidence type="ECO:0000313" key="3">
    <source>
        <dbReference type="Proteomes" id="UP000037020"/>
    </source>
</evidence>
<organism evidence="2 3">
    <name type="scientific">Streptomyces varsoviensis</name>
    <dbReference type="NCBI Taxonomy" id="67373"/>
    <lineage>
        <taxon>Bacteria</taxon>
        <taxon>Bacillati</taxon>
        <taxon>Actinomycetota</taxon>
        <taxon>Actinomycetes</taxon>
        <taxon>Kitasatosporales</taxon>
        <taxon>Streptomycetaceae</taxon>
        <taxon>Streptomyces</taxon>
    </lineage>
</organism>
<proteinExistence type="predicted"/>
<dbReference type="EMBL" id="LGUT01000245">
    <property type="protein sequence ID" value="KOG91469.1"/>
    <property type="molecule type" value="Genomic_DNA"/>
</dbReference>
<sequence>MPSPWTTVVISPHFDDAALSLAGFLRRVDGPAAVATVHAGAAPADRELSYWDSVCGFVSTAEAHRTRLAEDARACALMRVDQVLLDHPDGPYRDSEPLTALTDFLAGLPLATRVLLPLGTNQRDHRAVRDQGLAALASRPGADAATTPRPWVYADLPYSGASDQWGTDQASAALEHSDRGDAYRDLKSRYRLDVIQDLHLTDEEWIAKREAVICYTSQLAPVAVDHKAFLRRPGPLQSELIWELT</sequence>
<dbReference type="SUPFAM" id="SSF102588">
    <property type="entry name" value="LmbE-like"/>
    <property type="match status" value="1"/>
</dbReference>
<accession>A0ABR5JDG9</accession>
<dbReference type="InterPro" id="IPR024078">
    <property type="entry name" value="LmbE-like_dom_sf"/>
</dbReference>
<dbReference type="RefSeq" id="WP_030893250.1">
    <property type="nucleotide sequence ID" value="NZ_JBIRHZ010000002.1"/>
</dbReference>
<dbReference type="Gene3D" id="3.40.50.10320">
    <property type="entry name" value="LmbE-like"/>
    <property type="match status" value="1"/>
</dbReference>